<evidence type="ECO:0000259" key="6">
    <source>
        <dbReference type="PROSITE" id="PS50173"/>
    </source>
</evidence>
<dbReference type="InterPro" id="IPR025527">
    <property type="entry name" value="HUWE1/Rev1_UBM"/>
</dbReference>
<dbReference type="PANTHER" id="PTHR46404:SF1">
    <property type="entry name" value="DNA POLYMERASE IOTA"/>
    <property type="match status" value="1"/>
</dbReference>
<gene>
    <name evidence="7" type="ORF">chiPu_0020106</name>
</gene>
<dbReference type="OrthoDB" id="447129at2759"/>
<dbReference type="SUPFAM" id="SSF56672">
    <property type="entry name" value="DNA/RNA polymerases"/>
    <property type="match status" value="1"/>
</dbReference>
<keyword evidence="8" id="KW-1185">Reference proteome</keyword>
<dbReference type="Pfam" id="PF14377">
    <property type="entry name" value="UBM"/>
    <property type="match status" value="2"/>
</dbReference>
<dbReference type="InterPro" id="IPR043128">
    <property type="entry name" value="Rev_trsase/Diguanyl_cyclase"/>
</dbReference>
<dbReference type="Proteomes" id="UP000287033">
    <property type="component" value="Unassembled WGS sequence"/>
</dbReference>
<dbReference type="InterPro" id="IPR043502">
    <property type="entry name" value="DNA/RNA_pol_sf"/>
</dbReference>
<dbReference type="InterPro" id="IPR053848">
    <property type="entry name" value="IMS_HHH_1"/>
</dbReference>
<organism evidence="7 8">
    <name type="scientific">Chiloscyllium punctatum</name>
    <name type="common">Brownbanded bambooshark</name>
    <name type="synonym">Hemiscyllium punctatum</name>
    <dbReference type="NCBI Taxonomy" id="137246"/>
    <lineage>
        <taxon>Eukaryota</taxon>
        <taxon>Metazoa</taxon>
        <taxon>Chordata</taxon>
        <taxon>Craniata</taxon>
        <taxon>Vertebrata</taxon>
        <taxon>Chondrichthyes</taxon>
        <taxon>Elasmobranchii</taxon>
        <taxon>Galeomorphii</taxon>
        <taxon>Galeoidea</taxon>
        <taxon>Orectolobiformes</taxon>
        <taxon>Hemiscylliidae</taxon>
        <taxon>Chiloscyllium</taxon>
    </lineage>
</organism>
<dbReference type="SUPFAM" id="SSF100879">
    <property type="entry name" value="Lesion bypass DNA polymerase (Y-family), little finger domain"/>
    <property type="match status" value="1"/>
</dbReference>
<dbReference type="FunFam" id="3.30.70.270:FF:000013">
    <property type="entry name" value="Polymerase (DNA directed) iota"/>
    <property type="match status" value="1"/>
</dbReference>
<evidence type="ECO:0000256" key="3">
    <source>
        <dbReference type="ARBA" id="ARBA00022679"/>
    </source>
</evidence>
<feature type="chain" id="PRO_5019497095" description="UmuC domain-containing protein" evidence="5">
    <location>
        <begin position="22"/>
        <end position="778"/>
    </location>
</feature>
<dbReference type="Gene3D" id="3.30.1490.100">
    <property type="entry name" value="DNA polymerase, Y-family, little finger domain"/>
    <property type="match status" value="1"/>
</dbReference>
<dbReference type="EMBL" id="BEZZ01002356">
    <property type="protein sequence ID" value="GCC21631.1"/>
    <property type="molecule type" value="Genomic_DNA"/>
</dbReference>
<feature type="signal peptide" evidence="5">
    <location>
        <begin position="1"/>
        <end position="21"/>
    </location>
</feature>
<evidence type="ECO:0000256" key="2">
    <source>
        <dbReference type="ARBA" id="ARBA00022634"/>
    </source>
</evidence>
<feature type="region of interest" description="Disordered" evidence="4">
    <location>
        <begin position="641"/>
        <end position="683"/>
    </location>
</feature>
<dbReference type="InterPro" id="IPR036775">
    <property type="entry name" value="DNA_pol_Y-fam_lit_finger_sf"/>
</dbReference>
<keyword evidence="3" id="KW-0808">Transferase</keyword>
<dbReference type="FunFam" id="3.40.1170.60:FF:000006">
    <property type="entry name" value="DNA polymerase iota"/>
    <property type="match status" value="1"/>
</dbReference>
<evidence type="ECO:0000256" key="1">
    <source>
        <dbReference type="ARBA" id="ARBA00010945"/>
    </source>
</evidence>
<keyword evidence="2" id="KW-0237">DNA synthesis</keyword>
<evidence type="ECO:0000313" key="8">
    <source>
        <dbReference type="Proteomes" id="UP000287033"/>
    </source>
</evidence>
<comment type="caution">
    <text evidence="7">The sequence shown here is derived from an EMBL/GenBank/DDBJ whole genome shotgun (WGS) entry which is preliminary data.</text>
</comment>
<dbReference type="GO" id="GO:0006281">
    <property type="term" value="P:DNA repair"/>
    <property type="evidence" value="ECO:0007669"/>
    <property type="project" value="InterPro"/>
</dbReference>
<dbReference type="Pfam" id="PF00817">
    <property type="entry name" value="IMS"/>
    <property type="match status" value="1"/>
</dbReference>
<dbReference type="AlphaFoldDB" id="A0A401RU49"/>
<dbReference type="GO" id="GO:0003684">
    <property type="term" value="F:damaged DNA binding"/>
    <property type="evidence" value="ECO:0007669"/>
    <property type="project" value="InterPro"/>
</dbReference>
<name>A0A401RU49_CHIPU</name>
<evidence type="ECO:0000256" key="5">
    <source>
        <dbReference type="SAM" id="SignalP"/>
    </source>
</evidence>
<accession>A0A401RU49</accession>
<feature type="compositionally biased region" description="Basic residues" evidence="4">
    <location>
        <begin position="755"/>
        <end position="766"/>
    </location>
</feature>
<dbReference type="Gene3D" id="1.10.150.20">
    <property type="entry name" value="5' to 3' exonuclease, C-terminal subdomain"/>
    <property type="match status" value="1"/>
</dbReference>
<dbReference type="Pfam" id="PF11799">
    <property type="entry name" value="IMS_C"/>
    <property type="match status" value="1"/>
</dbReference>
<dbReference type="OMA" id="GNCDVMT"/>
<evidence type="ECO:0000313" key="7">
    <source>
        <dbReference type="EMBL" id="GCC21631.1"/>
    </source>
</evidence>
<dbReference type="PANTHER" id="PTHR46404">
    <property type="entry name" value="DNA POLYMERASE IOTA"/>
    <property type="match status" value="1"/>
</dbReference>
<dbReference type="GO" id="GO:0003887">
    <property type="term" value="F:DNA-directed DNA polymerase activity"/>
    <property type="evidence" value="ECO:0007669"/>
    <property type="project" value="InterPro"/>
</dbReference>
<dbReference type="InterPro" id="IPR017961">
    <property type="entry name" value="DNA_pol_Y-fam_little_finger"/>
</dbReference>
<protein>
    <recommendedName>
        <fullName evidence="6">UmuC domain-containing protein</fullName>
    </recommendedName>
</protein>
<feature type="domain" description="UmuC" evidence="6">
    <location>
        <begin position="101"/>
        <end position="316"/>
    </location>
</feature>
<keyword evidence="5" id="KW-0732">Signal</keyword>
<dbReference type="STRING" id="137246.A0A401RU49"/>
<dbReference type="InterPro" id="IPR001126">
    <property type="entry name" value="UmuC"/>
</dbReference>
<reference evidence="7 8" key="1">
    <citation type="journal article" date="2018" name="Nat. Ecol. Evol.">
        <title>Shark genomes provide insights into elasmobranch evolution and the origin of vertebrates.</title>
        <authorList>
            <person name="Hara Y"/>
            <person name="Yamaguchi K"/>
            <person name="Onimaru K"/>
            <person name="Kadota M"/>
            <person name="Koyanagi M"/>
            <person name="Keeley SD"/>
            <person name="Tatsumi K"/>
            <person name="Tanaka K"/>
            <person name="Motone F"/>
            <person name="Kageyama Y"/>
            <person name="Nozu R"/>
            <person name="Adachi N"/>
            <person name="Nishimura O"/>
            <person name="Nakagawa R"/>
            <person name="Tanegashima C"/>
            <person name="Kiyatake I"/>
            <person name="Matsumoto R"/>
            <person name="Murakumo K"/>
            <person name="Nishida K"/>
            <person name="Terakita A"/>
            <person name="Kuratani S"/>
            <person name="Sato K"/>
            <person name="Hyodo S Kuraku.S."/>
        </authorList>
    </citation>
    <scope>NUCLEOTIDE SEQUENCE [LARGE SCALE GENOMIC DNA]</scope>
</reference>
<sequence length="778" mass="86727">HILVVHLIWFAGCFIVESVSCNVSGFSLIMEFSEYELADNPRYSLQEEEEEEDEREWCCTVDYVDSSPASPVPVAATSSDLTGNIHKDSIQDTSVPGYRVIVHIDLDCFYAQVEMLRNPELKGKPLAVHQKHMVVTCNYEARKCGVSKVMTVLEALEICPEMVLICGEDLTHYREISYKITELLEEFTPFVERLCLDENFIDISQLVEKRLQRIGTGGVIPANVFVSGRVYGNQTLNIADARHVRLALGSQIAAEMRTVIFNGVNLTGSAGIAPNKLLAKLVSGTFKPDQQTTLLPESIQDCMESLTHPRQVPGIGPKTAKRLGYLGINSIHGLQTFPLDLLQKDLGVCTAQRIHRLSFGEDDSCVVARGPPQSLSDEDTFWMCSSLDEIRMRIEELLISLLIRLHNDGRVPRTIRLTIRRTTASNKWFNRESRQCPIPNQLMQKINTGPCDTVIPLVEILMKLFQKMVDTRSQFYVCLLSVCFAKLVQPTLASPIKGSIGFYLTQKSPGKSDLSPNGKVRRQLLRQWRGSDDTDPGENTAGPLQGMDSYQESLWGISDHVVQVNPNLTCSDSNLPPGIDVDVFKELPANIQKEIITDASSSKGQLKCNSKKEQSTEKELRKGTFLFRSLTEEQRKLLVPPDIDCSPITSSSDTPRLDVPSSLPDDPDHQLEHSAVNDSAASMQDCQPSGKILELGNMECERLTLPNSGSIPSNVDPKVFSELPAEVQNELLTDWKQRKTVPKRNTAKLASKVKPNARAKSPKKITKSNSILKYFNKN</sequence>
<dbReference type="Pfam" id="PF21999">
    <property type="entry name" value="IMS_HHH_1"/>
    <property type="match status" value="1"/>
</dbReference>
<dbReference type="FunFam" id="3.30.1490.100:FF:000003">
    <property type="entry name" value="Polymerase (DNA directed) iota"/>
    <property type="match status" value="1"/>
</dbReference>
<dbReference type="Gene3D" id="3.30.70.270">
    <property type="match status" value="1"/>
</dbReference>
<dbReference type="PROSITE" id="PS50173">
    <property type="entry name" value="UMUC"/>
    <property type="match status" value="1"/>
</dbReference>
<evidence type="ECO:0000256" key="4">
    <source>
        <dbReference type="SAM" id="MobiDB-lite"/>
    </source>
</evidence>
<comment type="similarity">
    <text evidence="1">Belongs to the DNA polymerase type-Y family.</text>
</comment>
<dbReference type="Gene3D" id="3.40.1170.60">
    <property type="match status" value="1"/>
</dbReference>
<dbReference type="PIRSF" id="PIRSF036603">
    <property type="entry name" value="DPol_eta"/>
    <property type="match status" value="1"/>
</dbReference>
<feature type="region of interest" description="Disordered" evidence="4">
    <location>
        <begin position="740"/>
        <end position="769"/>
    </location>
</feature>
<dbReference type="Gene3D" id="6.10.250.1630">
    <property type="match status" value="2"/>
</dbReference>
<feature type="non-terminal residue" evidence="7">
    <location>
        <position position="1"/>
    </location>
</feature>
<proteinExistence type="inferred from homology"/>
<dbReference type="GO" id="GO:0019985">
    <property type="term" value="P:translesion synthesis"/>
    <property type="evidence" value="ECO:0007669"/>
    <property type="project" value="TreeGrafter"/>
</dbReference>